<comment type="cofactor">
    <cofactor evidence="1">
        <name>FAD</name>
        <dbReference type="ChEBI" id="CHEBI:57692"/>
    </cofactor>
</comment>
<dbReference type="GO" id="GO:0047545">
    <property type="term" value="F:(S)-2-hydroxyglutarate dehydrogenase activity"/>
    <property type="evidence" value="ECO:0007669"/>
    <property type="project" value="TreeGrafter"/>
</dbReference>
<evidence type="ECO:0000256" key="1">
    <source>
        <dbReference type="ARBA" id="ARBA00001974"/>
    </source>
</evidence>
<dbReference type="Pfam" id="PF01266">
    <property type="entry name" value="DAO"/>
    <property type="match status" value="1"/>
</dbReference>
<evidence type="ECO:0000256" key="2">
    <source>
        <dbReference type="ARBA" id="ARBA00022630"/>
    </source>
</evidence>
<protein>
    <recommendedName>
        <fullName evidence="6">FAD dependent oxidoreductase domain-containing protein</fullName>
    </recommendedName>
</protein>
<dbReference type="GO" id="GO:0005737">
    <property type="term" value="C:cytoplasm"/>
    <property type="evidence" value="ECO:0007669"/>
    <property type="project" value="TreeGrafter"/>
</dbReference>
<dbReference type="SUPFAM" id="SSF51905">
    <property type="entry name" value="FAD/NAD(P)-binding domain"/>
    <property type="match status" value="1"/>
</dbReference>
<dbReference type="Gene3D" id="3.30.9.10">
    <property type="entry name" value="D-Amino Acid Oxidase, subunit A, domain 2"/>
    <property type="match status" value="1"/>
</dbReference>
<proteinExistence type="inferred from homology"/>
<dbReference type="AlphaFoldDB" id="A0A382A156"/>
<name>A0A382A156_9ZZZZ</name>
<keyword evidence="2" id="KW-0285">Flavoprotein</keyword>
<organism evidence="7">
    <name type="scientific">marine metagenome</name>
    <dbReference type="NCBI Taxonomy" id="408172"/>
    <lineage>
        <taxon>unclassified sequences</taxon>
        <taxon>metagenomes</taxon>
        <taxon>ecological metagenomes</taxon>
    </lineage>
</organism>
<dbReference type="PANTHER" id="PTHR43104:SF2">
    <property type="entry name" value="L-2-HYDROXYGLUTARATE DEHYDROGENASE, MITOCHONDRIAL"/>
    <property type="match status" value="1"/>
</dbReference>
<comment type="similarity">
    <text evidence="5">Belongs to the L2HGDH family.</text>
</comment>
<dbReference type="Gene3D" id="3.50.50.60">
    <property type="entry name" value="FAD/NAD(P)-binding domain"/>
    <property type="match status" value="1"/>
</dbReference>
<evidence type="ECO:0000256" key="3">
    <source>
        <dbReference type="ARBA" id="ARBA00022827"/>
    </source>
</evidence>
<evidence type="ECO:0000256" key="4">
    <source>
        <dbReference type="ARBA" id="ARBA00023002"/>
    </source>
</evidence>
<keyword evidence="4" id="KW-0560">Oxidoreductase</keyword>
<feature type="domain" description="FAD dependent oxidoreductase" evidence="6">
    <location>
        <begin position="13"/>
        <end position="401"/>
    </location>
</feature>
<gene>
    <name evidence="7" type="ORF">METZ01_LOCUS148109</name>
</gene>
<reference evidence="7" key="1">
    <citation type="submission" date="2018-05" db="EMBL/GenBank/DDBJ databases">
        <authorList>
            <person name="Lanie J.A."/>
            <person name="Ng W.-L."/>
            <person name="Kazmierczak K.M."/>
            <person name="Andrzejewski T.M."/>
            <person name="Davidsen T.M."/>
            <person name="Wayne K.J."/>
            <person name="Tettelin H."/>
            <person name="Glass J.I."/>
            <person name="Rusch D."/>
            <person name="Podicherti R."/>
            <person name="Tsui H.-C.T."/>
            <person name="Winkler M.E."/>
        </authorList>
    </citation>
    <scope>NUCLEOTIDE SEQUENCE</scope>
</reference>
<dbReference type="InterPro" id="IPR036188">
    <property type="entry name" value="FAD/NAD-bd_sf"/>
</dbReference>
<dbReference type="NCBIfam" id="NF008726">
    <property type="entry name" value="PRK11728.1"/>
    <property type="match status" value="1"/>
</dbReference>
<dbReference type="EMBL" id="UINC01023489">
    <property type="protein sequence ID" value="SVA95255.1"/>
    <property type="molecule type" value="Genomic_DNA"/>
</dbReference>
<evidence type="ECO:0000313" key="7">
    <source>
        <dbReference type="EMBL" id="SVA95255.1"/>
    </source>
</evidence>
<keyword evidence="3" id="KW-0274">FAD</keyword>
<dbReference type="InterPro" id="IPR006076">
    <property type="entry name" value="FAD-dep_OxRdtase"/>
</dbReference>
<accession>A0A382A156</accession>
<evidence type="ECO:0000259" key="6">
    <source>
        <dbReference type="Pfam" id="PF01266"/>
    </source>
</evidence>
<dbReference type="PANTHER" id="PTHR43104">
    <property type="entry name" value="L-2-HYDROXYGLUTARATE DEHYDROGENASE, MITOCHONDRIAL"/>
    <property type="match status" value="1"/>
</dbReference>
<evidence type="ECO:0000256" key="5">
    <source>
        <dbReference type="ARBA" id="ARBA00037941"/>
    </source>
</evidence>
<sequence length="412" mass="44654">MVYGEYMLDGNYDLAVIGGGIIGLATAMRVGEEFPSLKVVVLEKEEEVAIHQTGHNSGVIHAGIYYAPGSQKANFCSTGGKLLREFCDEQGIGYDMCGKLIVAVNDNEIPRLEDLFRRGTENGAEGLRMVDQDEIRDIEPHSAGVRAILSPNTGIIDFKEVSRAYARNFGENGGSLITGGRVESIARRDGLIYLETTAGTISAKNLVNCAGLHADTVAKMMGVDIGVRIIPFRGEYFSIVPEKAHMVRGLIYPVPDPSLPFLGVHFTRRVNGSVEAGPNAVFALAREGYSKTSFNFKDTLGTLAYPGFWKMSAKYWKVGFNEQYRSALKGVFVKSLQTLMPEITSEDLGEPGAGVRAQAVDTKGQLLQDFSIAETKNAIHVLNAPSPGATSSLSISRYIVDIAQKSFELKAV</sequence>